<evidence type="ECO:0000256" key="3">
    <source>
        <dbReference type="ARBA" id="ARBA00022475"/>
    </source>
</evidence>
<feature type="transmembrane region" description="Helical" evidence="11">
    <location>
        <begin position="21"/>
        <end position="42"/>
    </location>
</feature>
<comment type="subcellular location">
    <subcellularLocation>
        <location evidence="10">Cell inner membrane</location>
        <topology evidence="10">Multi-pass membrane protein</topology>
    </subcellularLocation>
    <subcellularLocation>
        <location evidence="1">Cell membrane</location>
        <topology evidence="1">Multi-pass membrane protein</topology>
    </subcellularLocation>
</comment>
<reference evidence="12" key="1">
    <citation type="submission" date="2021-07" db="EMBL/GenBank/DDBJ databases">
        <title>Pseudohoeflea marina sp. nov. a polyhydroxyalcanoate-producing bacterium.</title>
        <authorList>
            <person name="Zheng W."/>
            <person name="Yu S."/>
            <person name="Huang Y."/>
        </authorList>
    </citation>
    <scope>NUCLEOTIDE SEQUENCE</scope>
    <source>
        <strain evidence="12">DP4N28-3</strain>
    </source>
</reference>
<organism evidence="12 13">
    <name type="scientific">Pseudohoeflea coraliihabitans</name>
    <dbReference type="NCBI Taxonomy" id="2860393"/>
    <lineage>
        <taxon>Bacteria</taxon>
        <taxon>Pseudomonadati</taxon>
        <taxon>Pseudomonadota</taxon>
        <taxon>Alphaproteobacteria</taxon>
        <taxon>Hyphomicrobiales</taxon>
        <taxon>Rhizobiaceae</taxon>
        <taxon>Pseudohoeflea</taxon>
    </lineage>
</organism>
<feature type="transmembrane region" description="Helical" evidence="11">
    <location>
        <begin position="84"/>
        <end position="106"/>
    </location>
</feature>
<keyword evidence="10" id="KW-0997">Cell inner membrane</keyword>
<keyword evidence="5 11" id="KW-0812">Transmembrane</keyword>
<dbReference type="PIRSF" id="PIRSF006247">
    <property type="entry name" value="TrkH"/>
    <property type="match status" value="1"/>
</dbReference>
<feature type="transmembrane region" description="Helical" evidence="11">
    <location>
        <begin position="470"/>
        <end position="495"/>
    </location>
</feature>
<keyword evidence="6 10" id="KW-0630">Potassium</keyword>
<feature type="transmembrane region" description="Helical" evidence="11">
    <location>
        <begin position="340"/>
        <end position="361"/>
    </location>
</feature>
<evidence type="ECO:0000256" key="10">
    <source>
        <dbReference type="PIRNR" id="PIRNR006247"/>
    </source>
</evidence>
<evidence type="ECO:0000256" key="4">
    <source>
        <dbReference type="ARBA" id="ARBA00022538"/>
    </source>
</evidence>
<dbReference type="EMBL" id="JAHWQX010000004">
    <property type="protein sequence ID" value="MBW3098827.1"/>
    <property type="molecule type" value="Genomic_DNA"/>
</dbReference>
<evidence type="ECO:0000256" key="7">
    <source>
        <dbReference type="ARBA" id="ARBA00022989"/>
    </source>
</evidence>
<gene>
    <name evidence="12" type="ORF">KY465_16205</name>
</gene>
<feature type="transmembrane region" description="Helical" evidence="11">
    <location>
        <begin position="148"/>
        <end position="168"/>
    </location>
</feature>
<dbReference type="PANTHER" id="PTHR32024">
    <property type="entry name" value="TRK SYSTEM POTASSIUM UPTAKE PROTEIN TRKG-RELATED"/>
    <property type="match status" value="1"/>
</dbReference>
<feature type="transmembrane region" description="Helical" evidence="11">
    <location>
        <begin position="286"/>
        <end position="306"/>
    </location>
</feature>
<evidence type="ECO:0000256" key="6">
    <source>
        <dbReference type="ARBA" id="ARBA00022958"/>
    </source>
</evidence>
<evidence type="ECO:0000313" key="12">
    <source>
        <dbReference type="EMBL" id="MBW3098827.1"/>
    </source>
</evidence>
<dbReference type="Pfam" id="PF02386">
    <property type="entry name" value="TrkH"/>
    <property type="match status" value="2"/>
</dbReference>
<keyword evidence="7 11" id="KW-1133">Transmembrane helix</keyword>
<comment type="caution">
    <text evidence="12">The sequence shown here is derived from an EMBL/GenBank/DDBJ whole genome shotgun (WGS) entry which is preliminary data.</text>
</comment>
<keyword evidence="8 10" id="KW-0406">Ion transport</keyword>
<comment type="similarity">
    <text evidence="10">Belongs to the TrkH potassium transport family.</text>
</comment>
<keyword evidence="2 10" id="KW-0813">Transport</keyword>
<evidence type="ECO:0000256" key="8">
    <source>
        <dbReference type="ARBA" id="ARBA00023065"/>
    </source>
</evidence>
<comment type="function">
    <text evidence="10">Low-affinity potassium transport system. Interacts with Trk system potassium uptake protein TrkA.</text>
</comment>
<feature type="transmembrane region" description="Helical" evidence="11">
    <location>
        <begin position="54"/>
        <end position="72"/>
    </location>
</feature>
<keyword evidence="4 10" id="KW-0633">Potassium transport</keyword>
<keyword evidence="9 10" id="KW-0472">Membrane</keyword>
<dbReference type="Proteomes" id="UP001430804">
    <property type="component" value="Unassembled WGS sequence"/>
</dbReference>
<feature type="transmembrane region" description="Helical" evidence="11">
    <location>
        <begin position="188"/>
        <end position="213"/>
    </location>
</feature>
<accession>A0ABS6WS92</accession>
<evidence type="ECO:0000256" key="9">
    <source>
        <dbReference type="ARBA" id="ARBA00023136"/>
    </source>
</evidence>
<protein>
    <recommendedName>
        <fullName evidence="10">Trk system potassium uptake protein</fullName>
    </recommendedName>
</protein>
<sequence length="497" mass="52935">MAGAAARWTTGYGVNGQTFRSAIFIAAIFGLYLATAMLIPAMVDLYYVNEDWKAFSFSAFFIGGISMAAALSTRGNPAPFSKRLGFLVVNLLWVTLAIAGAVPFYLSSVDIGIVDSLFESVSAVTTTGSTVISGLDHIAPGILMWRSLLQWIGGIGIVALGLLMLPFLRIGGFSYFKMESSDTSEKPFARFTVFVQAFFAIYFGLTAVCAVLYGTFGMGTFDAINHAMTTVATAGFSTRDASFGAFDSLPLLWTATVFMAVSGLPYSVLILFAARGRLDALKDPQILAYGVIMASAVLSATVYLRLANGETFSEAITLAAFNMVSVVTTTGYASGDYSQWGPFIFVLVFFLTFLGGCSGSTSGGIKIYRVVIVQSVIRAGIRRLIYPHGVQNIRYGSMPLDAEMVRAVFLFLSSFLALWAIGSIALAATGLDFVTATSGSLTAVANLGPGLGDLIGPAGNFAILNNPAKIILSVLMLMGRLEILVMLVLFSPLFWRA</sequence>
<evidence type="ECO:0000313" key="13">
    <source>
        <dbReference type="Proteomes" id="UP001430804"/>
    </source>
</evidence>
<proteinExistence type="inferred from homology"/>
<evidence type="ECO:0000256" key="11">
    <source>
        <dbReference type="SAM" id="Phobius"/>
    </source>
</evidence>
<keyword evidence="3 10" id="KW-1003">Cell membrane</keyword>
<feature type="transmembrane region" description="Helical" evidence="11">
    <location>
        <begin position="407"/>
        <end position="428"/>
    </location>
</feature>
<dbReference type="InterPro" id="IPR003445">
    <property type="entry name" value="Cat_transpt"/>
</dbReference>
<evidence type="ECO:0000256" key="2">
    <source>
        <dbReference type="ARBA" id="ARBA00022448"/>
    </source>
</evidence>
<dbReference type="PANTHER" id="PTHR32024:SF3">
    <property type="entry name" value="TRK SYSTEM POTASSIUM UPTAKE PROTEIN"/>
    <property type="match status" value="1"/>
</dbReference>
<feature type="transmembrane region" description="Helical" evidence="11">
    <location>
        <begin position="251"/>
        <end position="274"/>
    </location>
</feature>
<evidence type="ECO:0000256" key="5">
    <source>
        <dbReference type="ARBA" id="ARBA00022692"/>
    </source>
</evidence>
<keyword evidence="13" id="KW-1185">Reference proteome</keyword>
<dbReference type="InterPro" id="IPR004772">
    <property type="entry name" value="TrkH"/>
</dbReference>
<evidence type="ECO:0000256" key="1">
    <source>
        <dbReference type="ARBA" id="ARBA00004651"/>
    </source>
</evidence>
<name>A0ABS6WS92_9HYPH</name>